<accession>F5XE83</accession>
<dbReference type="RefSeq" id="WP_013865462.1">
    <property type="nucleotide sequence ID" value="NC_015635.1"/>
</dbReference>
<keyword evidence="3" id="KW-1185">Reference proteome</keyword>
<dbReference type="AlphaFoldDB" id="F5XE83"/>
<name>F5XE83_MICPN</name>
<feature type="domain" description="DUF7691" evidence="1">
    <location>
        <begin position="2"/>
        <end position="215"/>
    </location>
</feature>
<dbReference type="eggNOG" id="ENOG5034615">
    <property type="taxonomic scope" value="Bacteria"/>
</dbReference>
<dbReference type="InterPro" id="IPR056108">
    <property type="entry name" value="DUF7691"/>
</dbReference>
<evidence type="ECO:0000313" key="2">
    <source>
        <dbReference type="EMBL" id="BAK37631.1"/>
    </source>
</evidence>
<proteinExistence type="predicted"/>
<dbReference type="OrthoDB" id="3723918at2"/>
<protein>
    <recommendedName>
        <fullName evidence="1">DUF7691 domain-containing protein</fullName>
    </recommendedName>
</protein>
<evidence type="ECO:0000313" key="3">
    <source>
        <dbReference type="Proteomes" id="UP000007947"/>
    </source>
</evidence>
<reference evidence="2 3" key="1">
    <citation type="submission" date="2011-05" db="EMBL/GenBank/DDBJ databases">
        <title>Whole genome sequence of Microlunatus phosphovorus NM-1.</title>
        <authorList>
            <person name="Hosoyama A."/>
            <person name="Sasaki K."/>
            <person name="Harada T."/>
            <person name="Igarashi R."/>
            <person name="Kawakoshi A."/>
            <person name="Sasagawa M."/>
            <person name="Fukada J."/>
            <person name="Nakamura S."/>
            <person name="Katano Y."/>
            <person name="Hanada S."/>
            <person name="Kamagata Y."/>
            <person name="Nakamura N."/>
            <person name="Yamazaki S."/>
            <person name="Fujita N."/>
        </authorList>
    </citation>
    <scope>NUCLEOTIDE SEQUENCE [LARGE SCALE GENOMIC DNA]</scope>
    <source>
        <strain evidence="3">ATCC 700054 / DSM 10555 / JCM 9379 / NBRC 101784 / NCIMB 13414 / VKM Ac-1990 / NM-1</strain>
    </source>
</reference>
<dbReference type="Proteomes" id="UP000007947">
    <property type="component" value="Chromosome"/>
</dbReference>
<gene>
    <name evidence="2" type="ordered locus">MLP_46170</name>
</gene>
<organism evidence="2 3">
    <name type="scientific">Microlunatus phosphovorus (strain ATCC 700054 / DSM 10555 / JCM 9379 / NBRC 101784 / NCIMB 13414 / VKM Ac-1990 / NM-1)</name>
    <dbReference type="NCBI Taxonomy" id="1032480"/>
    <lineage>
        <taxon>Bacteria</taxon>
        <taxon>Bacillati</taxon>
        <taxon>Actinomycetota</taxon>
        <taxon>Actinomycetes</taxon>
        <taxon>Propionibacteriales</taxon>
        <taxon>Propionibacteriaceae</taxon>
        <taxon>Microlunatus</taxon>
    </lineage>
</organism>
<dbReference type="HOGENOM" id="CLU_1174589_0_0_11"/>
<dbReference type="STRING" id="1032480.MLP_46170"/>
<evidence type="ECO:0000259" key="1">
    <source>
        <dbReference type="Pfam" id="PF24740"/>
    </source>
</evidence>
<dbReference type="EMBL" id="AP012204">
    <property type="protein sequence ID" value="BAK37631.1"/>
    <property type="molecule type" value="Genomic_DNA"/>
</dbReference>
<dbReference type="KEGG" id="mph:MLP_46170"/>
<sequence length="217" mass="23355">MGELRLYAIGIEEMRGLIGAGPLTDELREAARRAFAPPARPKPHGLLGRLGPLFRKPPDAPVICATDPEPRDAEALLAGAYIAPDRMGASWRVLEALVAYRAWGATRLPLDPQSLEELDFALARGGVSAAVGIGHLLASNTDVRLIPVQGLTVGWHRHDKALAMAAAYRAASPAIKTDEQRELVSNLVGWLDGFIPWSQVAVTLGRPVPDLIGFWAH</sequence>
<dbReference type="Pfam" id="PF24740">
    <property type="entry name" value="DUF7691"/>
    <property type="match status" value="1"/>
</dbReference>